<feature type="binding site" evidence="3">
    <location>
        <begin position="107"/>
        <end position="110"/>
    </location>
    <ligand>
        <name>substrate</name>
    </ligand>
</feature>
<dbReference type="EC" id="5.3.1.6" evidence="3"/>
<dbReference type="EMBL" id="AYZJ01000050">
    <property type="protein sequence ID" value="KRN21453.1"/>
    <property type="molecule type" value="Genomic_DNA"/>
</dbReference>
<reference evidence="4 5" key="1">
    <citation type="journal article" date="2015" name="Genome Announc.">
        <title>Expanding the biotechnology potential of lactobacilli through comparative genomics of 213 strains and associated genera.</title>
        <authorList>
            <person name="Sun Z."/>
            <person name="Harris H.M."/>
            <person name="McCann A."/>
            <person name="Guo C."/>
            <person name="Argimon S."/>
            <person name="Zhang W."/>
            <person name="Yang X."/>
            <person name="Jeffery I.B."/>
            <person name="Cooney J.C."/>
            <person name="Kagawa T.F."/>
            <person name="Liu W."/>
            <person name="Song Y."/>
            <person name="Salvetti E."/>
            <person name="Wrobel A."/>
            <person name="Rasinkangas P."/>
            <person name="Parkhill J."/>
            <person name="Rea M.C."/>
            <person name="O'Sullivan O."/>
            <person name="Ritari J."/>
            <person name="Douillard F.P."/>
            <person name="Paul Ross R."/>
            <person name="Yang R."/>
            <person name="Briner A.E."/>
            <person name="Felis G.E."/>
            <person name="de Vos W.M."/>
            <person name="Barrangou R."/>
            <person name="Klaenhammer T.R."/>
            <person name="Caufield P.W."/>
            <person name="Cui Y."/>
            <person name="Zhang H."/>
            <person name="O'Toole P.W."/>
        </authorList>
    </citation>
    <scope>NUCLEOTIDE SEQUENCE [LARGE SCALE GENOMIC DNA]</scope>
    <source>
        <strain evidence="4 5">DSM 22697</strain>
    </source>
</reference>
<comment type="catalytic activity">
    <reaction evidence="1 3">
        <text>aldehydo-D-ribose 5-phosphate = D-ribulose 5-phosphate</text>
        <dbReference type="Rhea" id="RHEA:14657"/>
        <dbReference type="ChEBI" id="CHEBI:58121"/>
        <dbReference type="ChEBI" id="CHEBI:58273"/>
        <dbReference type="EC" id="5.3.1.6"/>
    </reaction>
</comment>
<evidence type="ECO:0000256" key="3">
    <source>
        <dbReference type="HAMAP-Rule" id="MF_00170"/>
    </source>
</evidence>
<dbReference type="GO" id="GO:0004751">
    <property type="term" value="F:ribose-5-phosphate isomerase activity"/>
    <property type="evidence" value="ECO:0007669"/>
    <property type="project" value="UniProtKB-UniRule"/>
</dbReference>
<dbReference type="InterPro" id="IPR020672">
    <property type="entry name" value="Ribose5P_isomerase_typA_subgr"/>
</dbReference>
<dbReference type="Pfam" id="PF06026">
    <property type="entry name" value="Rib_5-P_isom_A"/>
    <property type="match status" value="1"/>
</dbReference>
<dbReference type="PANTHER" id="PTHR11934:SF0">
    <property type="entry name" value="RIBOSE-5-PHOSPHATE ISOMERASE"/>
    <property type="match status" value="1"/>
</dbReference>
<feature type="binding site" evidence="3">
    <location>
        <begin position="120"/>
        <end position="123"/>
    </location>
    <ligand>
        <name>substrate</name>
    </ligand>
</feature>
<feature type="active site" description="Proton acceptor" evidence="3">
    <location>
        <position position="129"/>
    </location>
</feature>
<dbReference type="PATRIC" id="fig|1423730.4.peg.2343"/>
<dbReference type="CDD" id="cd01398">
    <property type="entry name" value="RPI_A"/>
    <property type="match status" value="1"/>
</dbReference>
<keyword evidence="2 3" id="KW-0413">Isomerase</keyword>
<dbReference type="SUPFAM" id="SSF75445">
    <property type="entry name" value="D-ribose-5-phosphate isomerase (RpiA), lid domain"/>
    <property type="match status" value="1"/>
</dbReference>
<comment type="pathway">
    <text evidence="3">Carbohydrate degradation; pentose phosphate pathway; D-ribose 5-phosphate from D-ribulose 5-phosphate (non-oxidative stage): step 1/1.</text>
</comment>
<dbReference type="HAMAP" id="MF_00170">
    <property type="entry name" value="Rib_5P_isom_A"/>
    <property type="match status" value="1"/>
</dbReference>
<comment type="subunit">
    <text evidence="3">Homodimer.</text>
</comment>
<gene>
    <name evidence="3" type="primary">rpiA</name>
    <name evidence="4" type="ORF">FC75_GL002255</name>
</gene>
<dbReference type="Proteomes" id="UP000050865">
    <property type="component" value="Unassembled WGS sequence"/>
</dbReference>
<comment type="caution">
    <text evidence="4">The sequence shown here is derived from an EMBL/GenBank/DDBJ whole genome shotgun (WGS) entry which is preliminary data.</text>
</comment>
<dbReference type="Gene3D" id="3.30.70.260">
    <property type="match status" value="1"/>
</dbReference>
<keyword evidence="5" id="KW-1185">Reference proteome</keyword>
<evidence type="ECO:0000313" key="5">
    <source>
        <dbReference type="Proteomes" id="UP000050865"/>
    </source>
</evidence>
<dbReference type="NCBIfam" id="NF001924">
    <property type="entry name" value="PRK00702.1"/>
    <property type="match status" value="1"/>
</dbReference>
<name>A0A0R2F9C8_9LACO</name>
<dbReference type="InterPro" id="IPR037171">
    <property type="entry name" value="NagB/RpiA_transferase-like"/>
</dbReference>
<dbReference type="GO" id="GO:0006014">
    <property type="term" value="P:D-ribose metabolic process"/>
    <property type="evidence" value="ECO:0007669"/>
    <property type="project" value="TreeGrafter"/>
</dbReference>
<dbReference type="UniPathway" id="UPA00115">
    <property type="reaction ID" value="UER00412"/>
</dbReference>
<dbReference type="Gene3D" id="3.40.50.1360">
    <property type="match status" value="1"/>
</dbReference>
<sequence>MRRAWRLDTLRKEKQFAQEAIMATQDELKKQAAAQAVAMVRPNTVLGVGTGSTVAFFIDLLGARNQQTPLNLKAIVTTSNRSKEQLEQNGFTVSELADIDQVDLCIDGADRVDHHLDGIKGGGGALTLEKNVAINAKHNVWIVDQSKVVDRLGGFPLPVEVLPVSCEQNFRRFEAQGLQPAYRLKADGSRYVTHYGNYIIDLHVDPLPIPAGLAAMLDSTVGVVEHGLFLGMTDEVLIATESKIEHWTRR</sequence>
<dbReference type="NCBIfam" id="TIGR00021">
    <property type="entry name" value="rpiA"/>
    <property type="match status" value="1"/>
</dbReference>
<protein>
    <recommendedName>
        <fullName evidence="3">Ribose-5-phosphate isomerase A</fullName>
        <ecNumber evidence="3">5.3.1.6</ecNumber>
    </recommendedName>
    <alternativeName>
        <fullName evidence="3">Phosphoriboisomerase A</fullName>
        <shortName evidence="3">PRI</shortName>
    </alternativeName>
</protein>
<comment type="similarity">
    <text evidence="3">Belongs to the ribose 5-phosphate isomerase family.</text>
</comment>
<evidence type="ECO:0000256" key="1">
    <source>
        <dbReference type="ARBA" id="ARBA00001713"/>
    </source>
</evidence>
<dbReference type="AlphaFoldDB" id="A0A0R2F9C8"/>
<dbReference type="STRING" id="1423730.FC75_GL002255"/>
<dbReference type="InterPro" id="IPR004788">
    <property type="entry name" value="Ribose5P_isomerase_type_A"/>
</dbReference>
<dbReference type="GO" id="GO:0005829">
    <property type="term" value="C:cytosol"/>
    <property type="evidence" value="ECO:0007669"/>
    <property type="project" value="TreeGrafter"/>
</dbReference>
<evidence type="ECO:0000313" key="4">
    <source>
        <dbReference type="EMBL" id="KRN21453.1"/>
    </source>
</evidence>
<proteinExistence type="inferred from homology"/>
<accession>A0A0R2F9C8</accession>
<dbReference type="GO" id="GO:0009052">
    <property type="term" value="P:pentose-phosphate shunt, non-oxidative branch"/>
    <property type="evidence" value="ECO:0007669"/>
    <property type="project" value="UniProtKB-UniRule"/>
</dbReference>
<evidence type="ECO:0000256" key="2">
    <source>
        <dbReference type="ARBA" id="ARBA00023235"/>
    </source>
</evidence>
<dbReference type="SUPFAM" id="SSF100950">
    <property type="entry name" value="NagB/RpiA/CoA transferase-like"/>
    <property type="match status" value="1"/>
</dbReference>
<feature type="binding site" evidence="3">
    <location>
        <begin position="50"/>
        <end position="53"/>
    </location>
    <ligand>
        <name>substrate</name>
    </ligand>
</feature>
<feature type="binding site" evidence="3">
    <location>
        <position position="147"/>
    </location>
    <ligand>
        <name>substrate</name>
    </ligand>
</feature>
<organism evidence="4 5">
    <name type="scientific">Lacticaseibacillus camelliae DSM 22697 = JCM 13995</name>
    <dbReference type="NCBI Taxonomy" id="1423730"/>
    <lineage>
        <taxon>Bacteria</taxon>
        <taxon>Bacillati</taxon>
        <taxon>Bacillota</taxon>
        <taxon>Bacilli</taxon>
        <taxon>Lactobacillales</taxon>
        <taxon>Lactobacillaceae</taxon>
        <taxon>Lacticaseibacillus</taxon>
    </lineage>
</organism>
<dbReference type="PANTHER" id="PTHR11934">
    <property type="entry name" value="RIBOSE-5-PHOSPHATE ISOMERASE"/>
    <property type="match status" value="1"/>
</dbReference>
<comment type="function">
    <text evidence="3">Catalyzes the reversible conversion of ribose-5-phosphate to ribulose 5-phosphate.</text>
</comment>
<dbReference type="FunFam" id="3.40.50.1360:FF:000001">
    <property type="entry name" value="Ribose-5-phosphate isomerase A"/>
    <property type="match status" value="1"/>
</dbReference>